<sequence>MLSRVAENLYWMARYLERAENTARLINTTTQVLLDLPKGASFGWDILLKVVGLDKLFDEHYTEANEANIMRFLIQDERNPSSLVSCVRCARENSRTFREILPKEFWERVNGLYLYMREHAPAAAQNRAQRYEVLNQVVDRGQSLAGMLVGCMSHDLAYQFIELGRNLERADMTSRIVDINSAVLLPRDGGALEPIQERLWMSVLKALSAYQMYRRHVDVHVRGTAVLSYLLLDPHFPRTVRHCLAKIDECLSTLPDHAQAMRAARRSWRRLAGLRWEGLTPAVLHEYLDQCQKDFGDIHAAVSAQYFYREQPETLPPTQQQAA</sequence>
<evidence type="ECO:0000313" key="2">
    <source>
        <dbReference type="EMBL" id="SMF94747.1"/>
    </source>
</evidence>
<dbReference type="InterPro" id="IPR007296">
    <property type="entry name" value="DUF403"/>
</dbReference>
<dbReference type="Proteomes" id="UP000192923">
    <property type="component" value="Unassembled WGS sequence"/>
</dbReference>
<evidence type="ECO:0000313" key="3">
    <source>
        <dbReference type="Proteomes" id="UP000192923"/>
    </source>
</evidence>
<dbReference type="RefSeq" id="WP_085212399.1">
    <property type="nucleotide sequence ID" value="NZ_FXAM01000001.1"/>
</dbReference>
<dbReference type="Pfam" id="PF04168">
    <property type="entry name" value="Alpha-E"/>
    <property type="match status" value="1"/>
</dbReference>
<dbReference type="EMBL" id="FXAM01000001">
    <property type="protein sequence ID" value="SMF94747.1"/>
    <property type="molecule type" value="Genomic_DNA"/>
</dbReference>
<gene>
    <name evidence="2" type="ORF">SAMN02949497_2080</name>
</gene>
<organism evidence="2 3">
    <name type="scientific">Methylomagnum ishizawai</name>
    <dbReference type="NCBI Taxonomy" id="1760988"/>
    <lineage>
        <taxon>Bacteria</taxon>
        <taxon>Pseudomonadati</taxon>
        <taxon>Pseudomonadota</taxon>
        <taxon>Gammaproteobacteria</taxon>
        <taxon>Methylococcales</taxon>
        <taxon>Methylococcaceae</taxon>
        <taxon>Methylomagnum</taxon>
    </lineage>
</organism>
<accession>A0A1Y6CWM9</accession>
<dbReference type="STRING" id="1760988.SAMN02949497_2080"/>
<dbReference type="InterPro" id="IPR051680">
    <property type="entry name" value="ATP-dep_Glu-Cys_Ligase-2"/>
</dbReference>
<dbReference type="PANTHER" id="PTHR34595">
    <property type="entry name" value="BLR5612 PROTEIN"/>
    <property type="match status" value="1"/>
</dbReference>
<reference evidence="2 3" key="1">
    <citation type="submission" date="2016-12" db="EMBL/GenBank/DDBJ databases">
        <authorList>
            <person name="Song W.-J."/>
            <person name="Kurnit D.M."/>
        </authorList>
    </citation>
    <scope>NUCLEOTIDE SEQUENCE [LARGE SCALE GENOMIC DNA]</scope>
    <source>
        <strain evidence="2 3">175</strain>
    </source>
</reference>
<dbReference type="AlphaFoldDB" id="A0A1Y6CWM9"/>
<keyword evidence="3" id="KW-1185">Reference proteome</keyword>
<protein>
    <submittedName>
        <fullName evidence="2">Uncharacterized conserved protein, Alpha-E superfamily</fullName>
    </submittedName>
</protein>
<dbReference type="OrthoDB" id="9803532at2"/>
<proteinExistence type="predicted"/>
<feature type="domain" description="DUF403" evidence="1">
    <location>
        <begin position="1"/>
        <end position="307"/>
    </location>
</feature>
<evidence type="ECO:0000259" key="1">
    <source>
        <dbReference type="Pfam" id="PF04168"/>
    </source>
</evidence>
<name>A0A1Y6CWM9_9GAMM</name>
<dbReference type="PANTHER" id="PTHR34595:SF7">
    <property type="entry name" value="SLL1039 PROTEIN"/>
    <property type="match status" value="1"/>
</dbReference>